<protein>
    <submittedName>
        <fullName evidence="2">Uncharacterized protein</fullName>
    </submittedName>
</protein>
<dbReference type="EMBL" id="CM003377">
    <property type="protein sequence ID" value="KOM47777.1"/>
    <property type="molecule type" value="Genomic_DNA"/>
</dbReference>
<reference evidence="3" key="1">
    <citation type="journal article" date="2015" name="Proc. Natl. Acad. Sci. U.S.A.">
        <title>Genome sequencing of adzuki bean (Vigna angularis) provides insight into high starch and low fat accumulation and domestication.</title>
        <authorList>
            <person name="Yang K."/>
            <person name="Tian Z."/>
            <person name="Chen C."/>
            <person name="Luo L."/>
            <person name="Zhao B."/>
            <person name="Wang Z."/>
            <person name="Yu L."/>
            <person name="Li Y."/>
            <person name="Sun Y."/>
            <person name="Li W."/>
            <person name="Chen Y."/>
            <person name="Li Y."/>
            <person name="Zhang Y."/>
            <person name="Ai D."/>
            <person name="Zhao J."/>
            <person name="Shang C."/>
            <person name="Ma Y."/>
            <person name="Wu B."/>
            <person name="Wang M."/>
            <person name="Gao L."/>
            <person name="Sun D."/>
            <person name="Zhang P."/>
            <person name="Guo F."/>
            <person name="Wang W."/>
            <person name="Li Y."/>
            <person name="Wang J."/>
            <person name="Varshney R.K."/>
            <person name="Wang J."/>
            <person name="Ling H.Q."/>
            <person name="Wan P."/>
        </authorList>
    </citation>
    <scope>NUCLEOTIDE SEQUENCE</scope>
    <source>
        <strain evidence="3">cv. Jingnong 6</strain>
    </source>
</reference>
<proteinExistence type="predicted"/>
<sequence>MSNPRTCKSLYTILELQKITKAQAQKVPLSGKYRSAVVARPFLPLSGHFAPQRDSRNLLSAAQRYDPDAINNFLDIEWVGEQCQFALCAQLQSIHKGQVATAEMIVGLYDTPPTHRWTMDEFHQMVAWPEERAQGSRAGAAEASTMEEDEDDDDDGFEDVEDDEEEEDTDDSTG</sequence>
<dbReference type="AlphaFoldDB" id="A0A0L9UYV9"/>
<organism evidence="2 3">
    <name type="scientific">Phaseolus angularis</name>
    <name type="common">Azuki bean</name>
    <name type="synonym">Vigna angularis</name>
    <dbReference type="NCBI Taxonomy" id="3914"/>
    <lineage>
        <taxon>Eukaryota</taxon>
        <taxon>Viridiplantae</taxon>
        <taxon>Streptophyta</taxon>
        <taxon>Embryophyta</taxon>
        <taxon>Tracheophyta</taxon>
        <taxon>Spermatophyta</taxon>
        <taxon>Magnoliopsida</taxon>
        <taxon>eudicotyledons</taxon>
        <taxon>Gunneridae</taxon>
        <taxon>Pentapetalae</taxon>
        <taxon>rosids</taxon>
        <taxon>fabids</taxon>
        <taxon>Fabales</taxon>
        <taxon>Fabaceae</taxon>
        <taxon>Papilionoideae</taxon>
        <taxon>50 kb inversion clade</taxon>
        <taxon>NPAAA clade</taxon>
        <taxon>indigoferoid/millettioid clade</taxon>
        <taxon>Phaseoleae</taxon>
        <taxon>Vigna</taxon>
    </lineage>
</organism>
<evidence type="ECO:0000313" key="2">
    <source>
        <dbReference type="EMBL" id="KOM47777.1"/>
    </source>
</evidence>
<evidence type="ECO:0000256" key="1">
    <source>
        <dbReference type="SAM" id="MobiDB-lite"/>
    </source>
</evidence>
<gene>
    <name evidence="2" type="ORF">LR48_Vigan07g148100</name>
</gene>
<evidence type="ECO:0000313" key="3">
    <source>
        <dbReference type="Proteomes" id="UP000053144"/>
    </source>
</evidence>
<feature type="compositionally biased region" description="Acidic residues" evidence="1">
    <location>
        <begin position="145"/>
        <end position="174"/>
    </location>
</feature>
<accession>A0A0L9UYV9</accession>
<dbReference type="Gramene" id="KOM47777">
    <property type="protein sequence ID" value="KOM47777"/>
    <property type="gene ID" value="LR48_Vigan07g148100"/>
</dbReference>
<name>A0A0L9UYV9_PHAAN</name>
<feature type="region of interest" description="Disordered" evidence="1">
    <location>
        <begin position="130"/>
        <end position="174"/>
    </location>
</feature>
<dbReference type="Proteomes" id="UP000053144">
    <property type="component" value="Chromosome 7"/>
</dbReference>